<evidence type="ECO:0000256" key="3">
    <source>
        <dbReference type="PROSITE-ProRule" id="PRU00169"/>
    </source>
</evidence>
<dbReference type="SMART" id="SM00421">
    <property type="entry name" value="HTH_LUXR"/>
    <property type="match status" value="1"/>
</dbReference>
<name>A0A7W7ZFY5_9BACT</name>
<evidence type="ECO:0000313" key="6">
    <source>
        <dbReference type="EMBL" id="MBB5059214.1"/>
    </source>
</evidence>
<evidence type="ECO:0000259" key="4">
    <source>
        <dbReference type="PROSITE" id="PS50043"/>
    </source>
</evidence>
<keyword evidence="7" id="KW-1185">Reference proteome</keyword>
<dbReference type="Pfam" id="PF00072">
    <property type="entry name" value="Response_reg"/>
    <property type="match status" value="1"/>
</dbReference>
<dbReference type="SMART" id="SM00448">
    <property type="entry name" value="REC"/>
    <property type="match status" value="1"/>
</dbReference>
<dbReference type="PROSITE" id="PS50043">
    <property type="entry name" value="HTH_LUXR_2"/>
    <property type="match status" value="1"/>
</dbReference>
<dbReference type="Pfam" id="PF00196">
    <property type="entry name" value="GerE"/>
    <property type="match status" value="1"/>
</dbReference>
<proteinExistence type="predicted"/>
<dbReference type="InterPro" id="IPR000792">
    <property type="entry name" value="Tscrpt_reg_LuxR_C"/>
</dbReference>
<dbReference type="InterPro" id="IPR001789">
    <property type="entry name" value="Sig_transdc_resp-reg_receiver"/>
</dbReference>
<dbReference type="PANTHER" id="PTHR43214:SF43">
    <property type="entry name" value="TWO-COMPONENT RESPONSE REGULATOR"/>
    <property type="match status" value="1"/>
</dbReference>
<sequence>MTDTSKIRLLIVDDHPVVREGLRSMISNFAQIQLVMVCSSGEEALRVACRQPVDVMLIDLRMSPMGGVEVLKRLKQKAPACRGLILSTYELDEEIFQAFEAGARGYLSKDALPDHISKSIELAHAGRLIFSSQMMERIEQRRQRRNLTARELSVLEMVAKGLTNKEIAGASGVSQFTVRNQLSSISSKLDVCDRTEAARVAIEQGIIRID</sequence>
<dbReference type="CDD" id="cd06170">
    <property type="entry name" value="LuxR_C_like"/>
    <property type="match status" value="1"/>
</dbReference>
<dbReference type="PRINTS" id="PR00038">
    <property type="entry name" value="HTHLUXR"/>
</dbReference>
<evidence type="ECO:0000313" key="7">
    <source>
        <dbReference type="Proteomes" id="UP000540989"/>
    </source>
</evidence>
<evidence type="ECO:0000259" key="5">
    <source>
        <dbReference type="PROSITE" id="PS50110"/>
    </source>
</evidence>
<dbReference type="InterPro" id="IPR016032">
    <property type="entry name" value="Sig_transdc_resp-reg_C-effctor"/>
</dbReference>
<evidence type="ECO:0000256" key="1">
    <source>
        <dbReference type="ARBA" id="ARBA00022553"/>
    </source>
</evidence>
<feature type="domain" description="Response regulatory" evidence="5">
    <location>
        <begin position="8"/>
        <end position="124"/>
    </location>
</feature>
<dbReference type="SUPFAM" id="SSF46894">
    <property type="entry name" value="C-terminal effector domain of the bipartite response regulators"/>
    <property type="match status" value="1"/>
</dbReference>
<dbReference type="InterPro" id="IPR058245">
    <property type="entry name" value="NreC/VraR/RcsB-like_REC"/>
</dbReference>
<dbReference type="AlphaFoldDB" id="A0A7W7ZFY5"/>
<dbReference type="InterPro" id="IPR039420">
    <property type="entry name" value="WalR-like"/>
</dbReference>
<gene>
    <name evidence="6" type="ORF">HDF16_003937</name>
</gene>
<organism evidence="6 7">
    <name type="scientific">Granulicella aggregans</name>
    <dbReference type="NCBI Taxonomy" id="474949"/>
    <lineage>
        <taxon>Bacteria</taxon>
        <taxon>Pseudomonadati</taxon>
        <taxon>Acidobacteriota</taxon>
        <taxon>Terriglobia</taxon>
        <taxon>Terriglobales</taxon>
        <taxon>Acidobacteriaceae</taxon>
        <taxon>Granulicella</taxon>
    </lineage>
</organism>
<dbReference type="Gene3D" id="3.40.50.2300">
    <property type="match status" value="1"/>
</dbReference>
<keyword evidence="2 6" id="KW-0238">DNA-binding</keyword>
<reference evidence="6 7" key="1">
    <citation type="submission" date="2020-08" db="EMBL/GenBank/DDBJ databases">
        <title>Genomic Encyclopedia of Type Strains, Phase IV (KMG-V): Genome sequencing to study the core and pangenomes of soil and plant-associated prokaryotes.</title>
        <authorList>
            <person name="Whitman W."/>
        </authorList>
    </citation>
    <scope>NUCLEOTIDE SEQUENCE [LARGE SCALE GENOMIC DNA]</scope>
    <source>
        <strain evidence="6 7">M8UP14</strain>
    </source>
</reference>
<dbReference type="EMBL" id="JACHIP010000005">
    <property type="protein sequence ID" value="MBB5059214.1"/>
    <property type="molecule type" value="Genomic_DNA"/>
</dbReference>
<keyword evidence="1 3" id="KW-0597">Phosphoprotein</keyword>
<dbReference type="PANTHER" id="PTHR43214">
    <property type="entry name" value="TWO-COMPONENT RESPONSE REGULATOR"/>
    <property type="match status" value="1"/>
</dbReference>
<comment type="caution">
    <text evidence="6">The sequence shown here is derived from an EMBL/GenBank/DDBJ whole genome shotgun (WGS) entry which is preliminary data.</text>
</comment>
<dbReference type="InterPro" id="IPR011006">
    <property type="entry name" value="CheY-like_superfamily"/>
</dbReference>
<dbReference type="SUPFAM" id="SSF52172">
    <property type="entry name" value="CheY-like"/>
    <property type="match status" value="1"/>
</dbReference>
<accession>A0A7W7ZFY5</accession>
<dbReference type="GO" id="GO:0006355">
    <property type="term" value="P:regulation of DNA-templated transcription"/>
    <property type="evidence" value="ECO:0007669"/>
    <property type="project" value="InterPro"/>
</dbReference>
<dbReference type="GO" id="GO:0003677">
    <property type="term" value="F:DNA binding"/>
    <property type="evidence" value="ECO:0007669"/>
    <property type="project" value="UniProtKB-KW"/>
</dbReference>
<protein>
    <submittedName>
        <fullName evidence="6">DNA-binding NarL/FixJ family response regulator</fullName>
    </submittedName>
</protein>
<feature type="modified residue" description="4-aspartylphosphate" evidence="3">
    <location>
        <position position="59"/>
    </location>
</feature>
<dbReference type="Proteomes" id="UP000540989">
    <property type="component" value="Unassembled WGS sequence"/>
</dbReference>
<dbReference type="RefSeq" id="WP_184220265.1">
    <property type="nucleotide sequence ID" value="NZ_JACHIP010000005.1"/>
</dbReference>
<dbReference type="PROSITE" id="PS50110">
    <property type="entry name" value="RESPONSE_REGULATORY"/>
    <property type="match status" value="1"/>
</dbReference>
<dbReference type="GO" id="GO:0000160">
    <property type="term" value="P:phosphorelay signal transduction system"/>
    <property type="evidence" value="ECO:0007669"/>
    <property type="project" value="InterPro"/>
</dbReference>
<dbReference type="CDD" id="cd17535">
    <property type="entry name" value="REC_NarL-like"/>
    <property type="match status" value="1"/>
</dbReference>
<feature type="domain" description="HTH luxR-type" evidence="4">
    <location>
        <begin position="140"/>
        <end position="205"/>
    </location>
</feature>
<evidence type="ECO:0000256" key="2">
    <source>
        <dbReference type="ARBA" id="ARBA00023125"/>
    </source>
</evidence>